<dbReference type="InterPro" id="IPR049539">
    <property type="entry name" value="SPL"/>
</dbReference>
<evidence type="ECO:0000313" key="1">
    <source>
        <dbReference type="EMBL" id="AEH44979.1"/>
    </source>
</evidence>
<dbReference type="Gene3D" id="3.40.50.12110">
    <property type="match status" value="1"/>
</dbReference>
<dbReference type="GO" id="GO:0042601">
    <property type="term" value="C:endospore-forming forespore"/>
    <property type="evidence" value="ECO:0007669"/>
    <property type="project" value="TreeGrafter"/>
</dbReference>
<name>F8AE09_THEID</name>
<reference evidence="1 2" key="2">
    <citation type="journal article" date="2012" name="Stand. Genomic Sci.">
        <title>Complete genome sequence of the thermophilic sulfate-reducing ocean bacterium Thermodesulfatator indicus type strain (CIR29812(T)).</title>
        <authorList>
            <person name="Anderson I."/>
            <person name="Saunders E."/>
            <person name="Lapidus A."/>
            <person name="Nolan M."/>
            <person name="Lucas S."/>
            <person name="Tice H."/>
            <person name="Del Rio T.G."/>
            <person name="Cheng J.F."/>
            <person name="Han C."/>
            <person name="Tapia R."/>
            <person name="Goodwin L.A."/>
            <person name="Pitluck S."/>
            <person name="Liolios K."/>
            <person name="Mavromatis K."/>
            <person name="Pagani I."/>
            <person name="Ivanova N."/>
            <person name="Mikhailova N."/>
            <person name="Pati A."/>
            <person name="Chen A."/>
            <person name="Palaniappan K."/>
            <person name="Land M."/>
            <person name="Hauser L."/>
            <person name="Jeffries C.D."/>
            <person name="Chang Y.J."/>
            <person name="Brambilla E.M."/>
            <person name="Rohde M."/>
            <person name="Spring S."/>
            <person name="Goker M."/>
            <person name="Detter J.C."/>
            <person name="Woyke T."/>
            <person name="Bristow J."/>
            <person name="Eisen J.A."/>
            <person name="Markowitz V."/>
            <person name="Hugenholtz P."/>
            <person name="Kyrpides N.C."/>
            <person name="Klenk H.P."/>
        </authorList>
    </citation>
    <scope>NUCLEOTIDE SEQUENCE [LARGE SCALE GENOMIC DNA]</scope>
    <source>
        <strain evidence="2">DSM 15286 / JCM 11887 / CIR29812</strain>
    </source>
</reference>
<dbReference type="PaxDb" id="667014-Thein_1108"/>
<dbReference type="eggNOG" id="COG1533">
    <property type="taxonomic scope" value="Bacteria"/>
</dbReference>
<dbReference type="KEGG" id="tid:Thein_1108"/>
<dbReference type="AlphaFoldDB" id="F8AE09"/>
<proteinExistence type="predicted"/>
<dbReference type="EMBL" id="CP002683">
    <property type="protein sequence ID" value="AEH44979.1"/>
    <property type="molecule type" value="Genomic_DNA"/>
</dbReference>
<dbReference type="PANTHER" id="PTHR37822">
    <property type="entry name" value="SPORE PHOTOPRODUCT LYASE-RELATED"/>
    <property type="match status" value="1"/>
</dbReference>
<dbReference type="STRING" id="667014.Thein_1108"/>
<dbReference type="GO" id="GO:0051539">
    <property type="term" value="F:4 iron, 4 sulfur cluster binding"/>
    <property type="evidence" value="ECO:0007669"/>
    <property type="project" value="TreeGrafter"/>
</dbReference>
<dbReference type="PANTHER" id="PTHR37822:SF2">
    <property type="entry name" value="SPORE PHOTOPRODUCT LYASE"/>
    <property type="match status" value="1"/>
</dbReference>
<dbReference type="GO" id="GO:0003913">
    <property type="term" value="F:DNA photolyase activity"/>
    <property type="evidence" value="ECO:0007669"/>
    <property type="project" value="TreeGrafter"/>
</dbReference>
<dbReference type="HOGENOM" id="CLU_030330_0_0_0"/>
<dbReference type="GO" id="GO:1904047">
    <property type="term" value="F:S-adenosyl-L-methionine binding"/>
    <property type="evidence" value="ECO:0007669"/>
    <property type="project" value="TreeGrafter"/>
</dbReference>
<gene>
    <name evidence="1" type="ordered locus">Thein_1108</name>
</gene>
<dbReference type="Pfam" id="PF20903">
    <property type="entry name" value="SPL"/>
    <property type="match status" value="1"/>
</dbReference>
<dbReference type="Proteomes" id="UP000006793">
    <property type="component" value="Chromosome"/>
</dbReference>
<dbReference type="InParanoid" id="F8AE09"/>
<sequence>MLSGIKNLYVSEEVKDYPYTKEILDRLKLEPIILPTGEKPPKPLASWPEVLSWGKKTLFLTAYKGRFFRPCPGTKCYLCCGYQIFHIGQGCYLDCTYCILQAYFNEPWLTFFVNVLSDGLKQLEEGLASRPFTRIGTGEFTDSMILEPITRLNPRLVEFFARQNKGVLELKTKTIFIDDLEGLKHNRRTIIAWSLNAPSIVEREEKGAPSLTERLKAAQKVSAWGYPVAFHFDPVIRFPGWQEEYTRVITELFKFVPAENIVWISLGSLRFMSELKEIAYARFPHTSIFSDEFVIGLDGKRRYFRPLRVELYRHLYREIRKQAKDVCVYLCMESPEIWRESFGFTPLELGGLPHMLDEAAKKVCGF</sequence>
<dbReference type="RefSeq" id="WP_013907721.1">
    <property type="nucleotide sequence ID" value="NC_015681.1"/>
</dbReference>
<reference evidence="2" key="1">
    <citation type="submission" date="2011-04" db="EMBL/GenBank/DDBJ databases">
        <title>The complete genome of Thermodesulfatator indicus DSM 15286.</title>
        <authorList>
            <person name="Lucas S."/>
            <person name="Copeland A."/>
            <person name="Lapidus A."/>
            <person name="Bruce D."/>
            <person name="Goodwin L."/>
            <person name="Pitluck S."/>
            <person name="Peters L."/>
            <person name="Kyrpides N."/>
            <person name="Mavromatis K."/>
            <person name="Pagani I."/>
            <person name="Ivanova N."/>
            <person name="Saunders L."/>
            <person name="Detter J.C."/>
            <person name="Tapia R."/>
            <person name="Han C."/>
            <person name="Land M."/>
            <person name="Hauser L."/>
            <person name="Markowitz V."/>
            <person name="Cheng J.-F."/>
            <person name="Hugenholtz P."/>
            <person name="Woyke T."/>
            <person name="Wu D."/>
            <person name="Spring S."/>
            <person name="Schroeder M."/>
            <person name="Brambilla E."/>
            <person name="Klenk H.-P."/>
            <person name="Eisen J.A."/>
        </authorList>
    </citation>
    <scope>NUCLEOTIDE SEQUENCE [LARGE SCALE GENOMIC DNA]</scope>
    <source>
        <strain evidence="2">DSM 15286 / JCM 11887 / CIR29812</strain>
    </source>
</reference>
<evidence type="ECO:0000313" key="2">
    <source>
        <dbReference type="Proteomes" id="UP000006793"/>
    </source>
</evidence>
<dbReference type="OrthoDB" id="368646at2"/>
<keyword evidence="2" id="KW-1185">Reference proteome</keyword>
<protein>
    <submittedName>
        <fullName evidence="1">DNA repair photolyase-like protein</fullName>
    </submittedName>
</protein>
<accession>F8AE09</accession>
<organism evidence="1 2">
    <name type="scientific">Thermodesulfatator indicus (strain DSM 15286 / JCM 11887 / CIR29812)</name>
    <dbReference type="NCBI Taxonomy" id="667014"/>
    <lineage>
        <taxon>Bacteria</taxon>
        <taxon>Pseudomonadati</taxon>
        <taxon>Thermodesulfobacteriota</taxon>
        <taxon>Thermodesulfobacteria</taxon>
        <taxon>Thermodesulfobacteriales</taxon>
        <taxon>Thermodesulfatatoraceae</taxon>
        <taxon>Thermodesulfatator</taxon>
    </lineage>
</organism>
<dbReference type="Gene3D" id="3.80.30.30">
    <property type="match status" value="1"/>
</dbReference>